<dbReference type="SMART" id="SM00064">
    <property type="entry name" value="FYVE"/>
    <property type="match status" value="1"/>
</dbReference>
<sequence length="124" mass="14182">MSQTMSTDIRQNEHLAVLLPRTLWKRDSLATSCDTFACSTVFSNIPALPSLSISSLSSMSLSNFNIARTERRHHCRKCGGVFLLCVHFSHNSSSRYTQFAILKSTKRKFNIRLGRRSRECTRLR</sequence>
<evidence type="ECO:0000256" key="2">
    <source>
        <dbReference type="ARBA" id="ARBA00022771"/>
    </source>
</evidence>
<gene>
    <name evidence="5" type="ORF">BDP27DRAFT_814288</name>
</gene>
<evidence type="ECO:0000313" key="6">
    <source>
        <dbReference type="Proteomes" id="UP000772434"/>
    </source>
</evidence>
<keyword evidence="1" id="KW-0479">Metal-binding</keyword>
<keyword evidence="3" id="KW-0862">Zinc</keyword>
<evidence type="ECO:0000256" key="1">
    <source>
        <dbReference type="ARBA" id="ARBA00022723"/>
    </source>
</evidence>
<proteinExistence type="predicted"/>
<organism evidence="5 6">
    <name type="scientific">Rhodocollybia butyracea</name>
    <dbReference type="NCBI Taxonomy" id="206335"/>
    <lineage>
        <taxon>Eukaryota</taxon>
        <taxon>Fungi</taxon>
        <taxon>Dikarya</taxon>
        <taxon>Basidiomycota</taxon>
        <taxon>Agaricomycotina</taxon>
        <taxon>Agaricomycetes</taxon>
        <taxon>Agaricomycetidae</taxon>
        <taxon>Agaricales</taxon>
        <taxon>Marasmiineae</taxon>
        <taxon>Omphalotaceae</taxon>
        <taxon>Rhodocollybia</taxon>
    </lineage>
</organism>
<reference evidence="5" key="1">
    <citation type="submission" date="2020-11" db="EMBL/GenBank/DDBJ databases">
        <authorList>
            <consortium name="DOE Joint Genome Institute"/>
            <person name="Ahrendt S."/>
            <person name="Riley R."/>
            <person name="Andreopoulos W."/>
            <person name="Labutti K."/>
            <person name="Pangilinan J."/>
            <person name="Ruiz-Duenas F.J."/>
            <person name="Barrasa J.M."/>
            <person name="Sanchez-Garcia M."/>
            <person name="Camarero S."/>
            <person name="Miyauchi S."/>
            <person name="Serrano A."/>
            <person name="Linde D."/>
            <person name="Babiker R."/>
            <person name="Drula E."/>
            <person name="Ayuso-Fernandez I."/>
            <person name="Pacheco R."/>
            <person name="Padilla G."/>
            <person name="Ferreira P."/>
            <person name="Barriuso J."/>
            <person name="Kellner H."/>
            <person name="Castanera R."/>
            <person name="Alfaro M."/>
            <person name="Ramirez L."/>
            <person name="Pisabarro A.G."/>
            <person name="Kuo A."/>
            <person name="Tritt A."/>
            <person name="Lipzen A."/>
            <person name="He G."/>
            <person name="Yan M."/>
            <person name="Ng V."/>
            <person name="Cullen D."/>
            <person name="Martin F."/>
            <person name="Rosso M.-N."/>
            <person name="Henrissat B."/>
            <person name="Hibbett D."/>
            <person name="Martinez A.T."/>
            <person name="Grigoriev I.V."/>
        </authorList>
    </citation>
    <scope>NUCLEOTIDE SEQUENCE</scope>
    <source>
        <strain evidence="5">AH 40177</strain>
    </source>
</reference>
<comment type="caution">
    <text evidence="5">The sequence shown here is derived from an EMBL/GenBank/DDBJ whole genome shotgun (WGS) entry which is preliminary data.</text>
</comment>
<dbReference type="EMBL" id="JADNRY010000060">
    <property type="protein sequence ID" value="KAF9068461.1"/>
    <property type="molecule type" value="Genomic_DNA"/>
</dbReference>
<name>A0A9P5U6Y2_9AGAR</name>
<keyword evidence="6" id="KW-1185">Reference proteome</keyword>
<dbReference type="Gene3D" id="3.30.40.10">
    <property type="entry name" value="Zinc/RING finger domain, C3HC4 (zinc finger)"/>
    <property type="match status" value="1"/>
</dbReference>
<evidence type="ECO:0000313" key="5">
    <source>
        <dbReference type="EMBL" id="KAF9068461.1"/>
    </source>
</evidence>
<evidence type="ECO:0000259" key="4">
    <source>
        <dbReference type="SMART" id="SM00064"/>
    </source>
</evidence>
<keyword evidence="2" id="KW-0863">Zinc-finger</keyword>
<feature type="domain" description="FYVE zinc finger" evidence="4">
    <location>
        <begin position="19"/>
        <end position="104"/>
    </location>
</feature>
<evidence type="ECO:0000256" key="3">
    <source>
        <dbReference type="ARBA" id="ARBA00022833"/>
    </source>
</evidence>
<dbReference type="OrthoDB" id="660555at2759"/>
<dbReference type="InterPro" id="IPR000306">
    <property type="entry name" value="Znf_FYVE"/>
</dbReference>
<dbReference type="Proteomes" id="UP000772434">
    <property type="component" value="Unassembled WGS sequence"/>
</dbReference>
<protein>
    <recommendedName>
        <fullName evidence="4">FYVE zinc finger domain-containing protein</fullName>
    </recommendedName>
</protein>
<dbReference type="AlphaFoldDB" id="A0A9P5U6Y2"/>
<dbReference type="InterPro" id="IPR013083">
    <property type="entry name" value="Znf_RING/FYVE/PHD"/>
</dbReference>
<accession>A0A9P5U6Y2</accession>
<dbReference type="GO" id="GO:0008270">
    <property type="term" value="F:zinc ion binding"/>
    <property type="evidence" value="ECO:0007669"/>
    <property type="project" value="UniProtKB-KW"/>
</dbReference>